<feature type="compositionally biased region" description="Low complexity" evidence="1">
    <location>
        <begin position="142"/>
        <end position="154"/>
    </location>
</feature>
<evidence type="ECO:0008006" key="4">
    <source>
        <dbReference type="Google" id="ProtNLM"/>
    </source>
</evidence>
<dbReference type="AlphaFoldDB" id="A0AAN6G413"/>
<feature type="region of interest" description="Disordered" evidence="1">
    <location>
        <begin position="93"/>
        <end position="159"/>
    </location>
</feature>
<feature type="region of interest" description="Disordered" evidence="1">
    <location>
        <begin position="473"/>
        <end position="511"/>
    </location>
</feature>
<feature type="compositionally biased region" description="Low complexity" evidence="1">
    <location>
        <begin position="201"/>
        <end position="216"/>
    </location>
</feature>
<sequence length="563" mass="61025">MSHNLRSWRRPITSQPPNRDAMPQPPDTSSATAAPRAAADASTLSTLSSAPEPSEAAQAQPVEARPGPSLGAIHEAITTCLTRLDTFDRRLHQLENRPSRSGSVRSGSETDSTERGSGRNSPGQPSPQHSTPHRSRPPPPHMTGTAATATATSSPEPPRAVKAFRSFSTEEKISFRAMLDRLGTSMEKIIDGIEDDAVGPAQTASDSSATTGSTPARPSVVSTTGISATRAATPSQPATPSSGADSDSGPRVRHCNPKYLPEFKGDALQLEDWISRTRDIVRSDPDRQWELAVLRAAPMRFDDAAKDWHASLKDDEVNAITTFDQLADAMRLEFPPNRAEQRRLARARAWDPETETSSQYYFSKLRALRSAFGDDQPDPVLVQDIVDGLPATFRGLLRLPPRNPVLADLRFELGDRESIWKEIYRPVHPAAESISGSTRMARSASAPVQPRAVIQSAPGQAPAFASAAAKRTASNSGGSASTFPRPGLAATYDPARVIPAQDGKPRRYRRPGDDQVIELNHPCTRCGQDHFNFEHRHLETSAHVLEPDDDDYPVASEGDDQGF</sequence>
<reference evidence="2" key="1">
    <citation type="journal article" date="2023" name="PhytoFront">
        <title>Draft Genome Resources of Seven Strains of Tilletia horrida, Causal Agent of Kernel Smut of Rice.</title>
        <authorList>
            <person name="Khanal S."/>
            <person name="Antony Babu S."/>
            <person name="Zhou X.G."/>
        </authorList>
    </citation>
    <scope>NUCLEOTIDE SEQUENCE</scope>
    <source>
        <strain evidence="2">TX3</strain>
    </source>
</reference>
<name>A0AAN6G413_9BASI</name>
<evidence type="ECO:0000313" key="2">
    <source>
        <dbReference type="EMBL" id="KAK0519933.1"/>
    </source>
</evidence>
<feature type="compositionally biased region" description="Low complexity" evidence="1">
    <location>
        <begin position="27"/>
        <end position="60"/>
    </location>
</feature>
<dbReference type="Proteomes" id="UP001176521">
    <property type="component" value="Unassembled WGS sequence"/>
</dbReference>
<organism evidence="2 3">
    <name type="scientific">Tilletia horrida</name>
    <dbReference type="NCBI Taxonomy" id="155126"/>
    <lineage>
        <taxon>Eukaryota</taxon>
        <taxon>Fungi</taxon>
        <taxon>Dikarya</taxon>
        <taxon>Basidiomycota</taxon>
        <taxon>Ustilaginomycotina</taxon>
        <taxon>Exobasidiomycetes</taxon>
        <taxon>Tilletiales</taxon>
        <taxon>Tilletiaceae</taxon>
        <taxon>Tilletia</taxon>
    </lineage>
</organism>
<dbReference type="EMBL" id="JAPDMQ010000877">
    <property type="protein sequence ID" value="KAK0519933.1"/>
    <property type="molecule type" value="Genomic_DNA"/>
</dbReference>
<feature type="region of interest" description="Disordered" evidence="1">
    <location>
        <begin position="542"/>
        <end position="563"/>
    </location>
</feature>
<feature type="region of interest" description="Disordered" evidence="1">
    <location>
        <begin position="1"/>
        <end position="71"/>
    </location>
</feature>
<feature type="region of interest" description="Disordered" evidence="1">
    <location>
        <begin position="197"/>
        <end position="257"/>
    </location>
</feature>
<keyword evidence="3" id="KW-1185">Reference proteome</keyword>
<comment type="caution">
    <text evidence="2">The sequence shown here is derived from an EMBL/GenBank/DDBJ whole genome shotgun (WGS) entry which is preliminary data.</text>
</comment>
<proteinExistence type="predicted"/>
<accession>A0AAN6G413</accession>
<evidence type="ECO:0000256" key="1">
    <source>
        <dbReference type="SAM" id="MobiDB-lite"/>
    </source>
</evidence>
<protein>
    <recommendedName>
        <fullName evidence="4">Retrotransposon gag domain-containing protein</fullName>
    </recommendedName>
</protein>
<feature type="compositionally biased region" description="Polar residues" evidence="1">
    <location>
        <begin position="220"/>
        <end position="245"/>
    </location>
</feature>
<gene>
    <name evidence="2" type="ORF">OC842_007274</name>
</gene>
<feature type="compositionally biased region" description="Acidic residues" evidence="1">
    <location>
        <begin position="547"/>
        <end position="563"/>
    </location>
</feature>
<evidence type="ECO:0000313" key="3">
    <source>
        <dbReference type="Proteomes" id="UP001176521"/>
    </source>
</evidence>